<sequence>MENKLKSAIMAYAEAQSRVLDRVFDNIRRTGSPSSVDLAFCLPDDAIAGLPQEKQYVAFLRKLRFLGYAVWKSSCYHQVREHGAFEAERTLLIESFPALQRRFQEGVREGHSAAEPTVGPDTPPDIISSTVTGNGCTLFQLQVPPGTDGTISSGESRRRHP</sequence>
<name>A0A398DKU8_9BACT</name>
<comment type="caution">
    <text evidence="2">The sequence shown here is derived from an EMBL/GenBank/DDBJ whole genome shotgun (WGS) entry which is preliminary data.</text>
</comment>
<gene>
    <name evidence="2" type="ORF">SMC3_08325</name>
</gene>
<dbReference type="AlphaFoldDB" id="A0A398DKU8"/>
<dbReference type="Proteomes" id="UP000266042">
    <property type="component" value="Unassembled WGS sequence"/>
</dbReference>
<proteinExistence type="predicted"/>
<feature type="region of interest" description="Disordered" evidence="1">
    <location>
        <begin position="106"/>
        <end position="125"/>
    </location>
</feature>
<evidence type="ECO:0000313" key="2">
    <source>
        <dbReference type="EMBL" id="RIE11784.1"/>
    </source>
</evidence>
<organism evidence="2 3">
    <name type="scientific">Candidatus Cryosericum hinesii</name>
    <dbReference type="NCBI Taxonomy" id="2290915"/>
    <lineage>
        <taxon>Bacteria</taxon>
        <taxon>Pseudomonadati</taxon>
        <taxon>Caldisericota/Cryosericota group</taxon>
        <taxon>Candidatus Cryosericota</taxon>
        <taxon>Candidatus Cryosericia</taxon>
        <taxon>Candidatus Cryosericales</taxon>
        <taxon>Candidatus Cryosericaceae</taxon>
        <taxon>Candidatus Cryosericum</taxon>
    </lineage>
</organism>
<reference evidence="2 3" key="1">
    <citation type="submission" date="2018-09" db="EMBL/GenBank/DDBJ databases">
        <title>Discovery and Ecogenomic Context for Candidatus Cryosericales, a Global Caldiserica Order Active in Thawing Permafrost.</title>
        <authorList>
            <person name="Martinez M.A."/>
            <person name="Woodcroft B.J."/>
            <person name="Ignacio Espinoza J.C."/>
            <person name="Zayed A."/>
            <person name="Singleton C.M."/>
            <person name="Boyd J."/>
            <person name="Li Y.-F."/>
            <person name="Purvine S."/>
            <person name="Maughan H."/>
            <person name="Hodgkins S.B."/>
            <person name="Anderson D."/>
            <person name="Sederholm M."/>
            <person name="Temperton B."/>
            <person name="Saleska S.R."/>
            <person name="Tyson G.W."/>
            <person name="Rich V.I."/>
        </authorList>
    </citation>
    <scope>NUCLEOTIDE SEQUENCE [LARGE SCALE GENOMIC DNA]</scope>
    <source>
        <strain evidence="2 3">SMC3</strain>
    </source>
</reference>
<dbReference type="EMBL" id="QXIW01000033">
    <property type="protein sequence ID" value="RIE11784.1"/>
    <property type="molecule type" value="Genomic_DNA"/>
</dbReference>
<dbReference type="RefSeq" id="WP_119090047.1">
    <property type="nucleotide sequence ID" value="NZ_QXIW01000033.1"/>
</dbReference>
<evidence type="ECO:0000313" key="3">
    <source>
        <dbReference type="Proteomes" id="UP000266042"/>
    </source>
</evidence>
<protein>
    <submittedName>
        <fullName evidence="2">Uncharacterized protein</fullName>
    </submittedName>
</protein>
<accession>A0A398DKU8</accession>
<evidence type="ECO:0000256" key="1">
    <source>
        <dbReference type="SAM" id="MobiDB-lite"/>
    </source>
</evidence>